<accession>A0AAV0CZU8</accession>
<name>A0AAV0CZU8_9ASTE</name>
<comment type="caution">
    <text evidence="2">The sequence shown here is derived from an EMBL/GenBank/DDBJ whole genome shotgun (WGS) entry which is preliminary data.</text>
</comment>
<feature type="region of interest" description="Disordered" evidence="1">
    <location>
        <begin position="53"/>
        <end position="75"/>
    </location>
</feature>
<sequence length="318" mass="34965">MASPKSTPFHPALTVSNIKNFIPITLDMENVEYSSWAELFKITPRAYQVLDHIFPSSDDDDDDSSTTMPDSPTPEQILNKAESQALWTRLDAIVLQWIYGTISHELLHTIIEPDSTAQEAWDRITDIFQDNKHTRAVHLESQFSNTRLEDFPNVLSYCKALKTLATKLANVGSPVNNDRLVLRMVNGLSESYDTIASIIQQTKPLPLFFNARSMVVLEETRKSYQAGTHSSAAALIHTAPAAQPMPAVHRPPRPQGSGRGRSSRTGRSRQPGPSSGSPTPAGPQRPSGPWMMPPPLAVLDAAALGYSPVSIPDFSRSQ</sequence>
<dbReference type="Proteomes" id="UP001152523">
    <property type="component" value="Unassembled WGS sequence"/>
</dbReference>
<dbReference type="AlphaFoldDB" id="A0AAV0CZU8"/>
<evidence type="ECO:0000313" key="2">
    <source>
        <dbReference type="EMBL" id="CAH9089571.1"/>
    </source>
</evidence>
<evidence type="ECO:0000313" key="3">
    <source>
        <dbReference type="Proteomes" id="UP001152523"/>
    </source>
</evidence>
<evidence type="ECO:0000256" key="1">
    <source>
        <dbReference type="SAM" id="MobiDB-lite"/>
    </source>
</evidence>
<feature type="region of interest" description="Disordered" evidence="1">
    <location>
        <begin position="242"/>
        <end position="294"/>
    </location>
</feature>
<dbReference type="PANTHER" id="PTHR47481">
    <property type="match status" value="1"/>
</dbReference>
<gene>
    <name evidence="2" type="ORF">CEPIT_LOCUS10899</name>
</gene>
<keyword evidence="3" id="KW-1185">Reference proteome</keyword>
<dbReference type="PANTHER" id="PTHR47481:SF38">
    <property type="entry name" value="POU DOMAIN, CLASS 4, TRANSCRIPTION FACTOR 1-LIKE"/>
    <property type="match status" value="1"/>
</dbReference>
<feature type="compositionally biased region" description="Low complexity" evidence="1">
    <location>
        <begin position="65"/>
        <end position="74"/>
    </location>
</feature>
<proteinExistence type="predicted"/>
<feature type="compositionally biased region" description="Low complexity" evidence="1">
    <location>
        <begin position="268"/>
        <end position="279"/>
    </location>
</feature>
<dbReference type="Pfam" id="PF14223">
    <property type="entry name" value="Retrotran_gag_2"/>
    <property type="match status" value="1"/>
</dbReference>
<dbReference type="EMBL" id="CAMAPF010000062">
    <property type="protein sequence ID" value="CAH9089571.1"/>
    <property type="molecule type" value="Genomic_DNA"/>
</dbReference>
<organism evidence="2 3">
    <name type="scientific">Cuscuta epithymum</name>
    <dbReference type="NCBI Taxonomy" id="186058"/>
    <lineage>
        <taxon>Eukaryota</taxon>
        <taxon>Viridiplantae</taxon>
        <taxon>Streptophyta</taxon>
        <taxon>Embryophyta</taxon>
        <taxon>Tracheophyta</taxon>
        <taxon>Spermatophyta</taxon>
        <taxon>Magnoliopsida</taxon>
        <taxon>eudicotyledons</taxon>
        <taxon>Gunneridae</taxon>
        <taxon>Pentapetalae</taxon>
        <taxon>asterids</taxon>
        <taxon>lamiids</taxon>
        <taxon>Solanales</taxon>
        <taxon>Convolvulaceae</taxon>
        <taxon>Cuscuteae</taxon>
        <taxon>Cuscuta</taxon>
        <taxon>Cuscuta subgen. Cuscuta</taxon>
    </lineage>
</organism>
<protein>
    <submittedName>
        <fullName evidence="2">Uncharacterized protein</fullName>
    </submittedName>
</protein>
<reference evidence="2" key="1">
    <citation type="submission" date="2022-07" db="EMBL/GenBank/DDBJ databases">
        <authorList>
            <person name="Macas J."/>
            <person name="Novak P."/>
            <person name="Neumann P."/>
        </authorList>
    </citation>
    <scope>NUCLEOTIDE SEQUENCE</scope>
</reference>